<accession>A0AC61PIK1</accession>
<comment type="caution">
    <text evidence="1">The sequence shown here is derived from an EMBL/GenBank/DDBJ whole genome shotgun (WGS) entry which is preliminary data.</text>
</comment>
<keyword evidence="2" id="KW-1185">Reference proteome</keyword>
<proteinExistence type="predicted"/>
<keyword evidence="1" id="KW-0489">Methyltransferase</keyword>
<name>A0AC61PIK1_9FIRM</name>
<keyword evidence="1" id="KW-0808">Transferase</keyword>
<evidence type="ECO:0000313" key="2">
    <source>
        <dbReference type="Proteomes" id="UP000192328"/>
    </source>
</evidence>
<protein>
    <submittedName>
        <fullName evidence="1">N6-adenine-specific DNA methylase</fullName>
    </submittedName>
</protein>
<sequence length="373" mass="42113">MEKLYSCQASAAFGLEGLVSRELKQSGIQDVRTDNGCVRFSATAEELYLCNLRMHYSDRLYIVLASGICKSFEDLFQLVGSVNWPYFFSGNESIDISCKCTRSILMSTRDCQSISKKSIIEKIKKETGRKVFPESGPSLSVQISIRNDEAAVMLNVSGDALSRRGYRTWNGEAPLRETLAAALVSLSGWKPGQPLHDPCCGTGTILTEAALLAEGRAPGINRHFAMEDYLCFSGVDFRIIREEELSRSAPDRVRNISGSDINPEALELARRHIRQAGLNESIIPLEQIALQDLSVDKENGYFICNPPYGERLSDQKQCRALYHDLFLLKQRHPTWKLCAISSDPAFERSFGRRADRKRRLYNGRLECVYYIYY</sequence>
<organism evidence="1 2">
    <name type="scientific">Aristaeella lactis</name>
    <dbReference type="NCBI Taxonomy" id="3046383"/>
    <lineage>
        <taxon>Bacteria</taxon>
        <taxon>Bacillati</taxon>
        <taxon>Bacillota</taxon>
        <taxon>Clostridia</taxon>
        <taxon>Eubacteriales</taxon>
        <taxon>Aristaeellaceae</taxon>
        <taxon>Aristaeella</taxon>
    </lineage>
</organism>
<reference evidence="1" key="1">
    <citation type="submission" date="2017-04" db="EMBL/GenBank/DDBJ databases">
        <authorList>
            <person name="Varghese N."/>
            <person name="Submissions S."/>
        </authorList>
    </citation>
    <scope>NUCLEOTIDE SEQUENCE</scope>
    <source>
        <strain evidence="1">WTE2008</strain>
    </source>
</reference>
<gene>
    <name evidence="1" type="ORF">SAMN06297397_0547</name>
</gene>
<evidence type="ECO:0000313" key="1">
    <source>
        <dbReference type="EMBL" id="SMC39042.1"/>
    </source>
</evidence>
<dbReference type="Proteomes" id="UP000192328">
    <property type="component" value="Unassembled WGS sequence"/>
</dbReference>
<dbReference type="EMBL" id="FWXZ01000001">
    <property type="protein sequence ID" value="SMC39042.1"/>
    <property type="molecule type" value="Genomic_DNA"/>
</dbReference>